<proteinExistence type="predicted"/>
<dbReference type="InterPro" id="IPR050266">
    <property type="entry name" value="AB_hydrolase_sf"/>
</dbReference>
<evidence type="ECO:0000259" key="1">
    <source>
        <dbReference type="Pfam" id="PF12697"/>
    </source>
</evidence>
<dbReference type="PANTHER" id="PTHR43798">
    <property type="entry name" value="MONOACYLGLYCEROL LIPASE"/>
    <property type="match status" value="1"/>
</dbReference>
<reference evidence="3" key="1">
    <citation type="journal article" date="2019" name="Int. J. Syst. Evol. Microbiol.">
        <title>The Global Catalogue of Microorganisms (GCM) 10K type strain sequencing project: providing services to taxonomists for standard genome sequencing and annotation.</title>
        <authorList>
            <consortium name="The Broad Institute Genomics Platform"/>
            <consortium name="The Broad Institute Genome Sequencing Center for Infectious Disease"/>
            <person name="Wu L."/>
            <person name="Ma J."/>
        </authorList>
    </citation>
    <scope>NUCLEOTIDE SEQUENCE [LARGE SCALE GENOMIC DNA]</scope>
    <source>
        <strain evidence="3">CECT 8551</strain>
    </source>
</reference>
<dbReference type="Proteomes" id="UP001595766">
    <property type="component" value="Unassembled WGS sequence"/>
</dbReference>
<keyword evidence="3" id="KW-1185">Reference proteome</keyword>
<evidence type="ECO:0000313" key="3">
    <source>
        <dbReference type="Proteomes" id="UP001595766"/>
    </source>
</evidence>
<dbReference type="InterPro" id="IPR029058">
    <property type="entry name" value="AB_hydrolase_fold"/>
</dbReference>
<protein>
    <submittedName>
        <fullName evidence="2">Alpha/beta fold hydrolase</fullName>
    </submittedName>
</protein>
<dbReference type="EMBL" id="JBHSAV010000017">
    <property type="protein sequence ID" value="MFC3975906.1"/>
    <property type="molecule type" value="Genomic_DNA"/>
</dbReference>
<dbReference type="Gene3D" id="3.40.50.1820">
    <property type="entry name" value="alpha/beta hydrolase"/>
    <property type="match status" value="1"/>
</dbReference>
<dbReference type="Pfam" id="PF12697">
    <property type="entry name" value="Abhydrolase_6"/>
    <property type="match status" value="1"/>
</dbReference>
<name>A0ABV8EJB2_9BACT</name>
<organism evidence="2 3">
    <name type="scientific">Belliella kenyensis</name>
    <dbReference type="NCBI Taxonomy" id="1472724"/>
    <lineage>
        <taxon>Bacteria</taxon>
        <taxon>Pseudomonadati</taxon>
        <taxon>Bacteroidota</taxon>
        <taxon>Cytophagia</taxon>
        <taxon>Cytophagales</taxon>
        <taxon>Cyclobacteriaceae</taxon>
        <taxon>Belliella</taxon>
    </lineage>
</organism>
<dbReference type="RefSeq" id="WP_241293152.1">
    <property type="nucleotide sequence ID" value="NZ_JAKZGR010000004.1"/>
</dbReference>
<gene>
    <name evidence="2" type="ORF">ACFOUP_05935</name>
</gene>
<dbReference type="SUPFAM" id="SSF53474">
    <property type="entry name" value="alpha/beta-Hydrolases"/>
    <property type="match status" value="1"/>
</dbReference>
<dbReference type="GO" id="GO:0016787">
    <property type="term" value="F:hydrolase activity"/>
    <property type="evidence" value="ECO:0007669"/>
    <property type="project" value="UniProtKB-KW"/>
</dbReference>
<sequence>MISYTKQGKGKPVIFLHGFCEAKEMWSNFATQLAGLHTVYCLDLPGFGKDEYDEPLPRSLEELAVLLQEWLDAMEINQPVLIGHSLGGYVALAMTELMGSDLAGVGLFHSTAFSDDEEKRHTRNKTIDFINKHGVDKFIESFVPPLFPEASRSRLEMEIAELIDFGKMNDSKTVITYIEMMRDRKDRFEVWHSFDRPKLMIAGVLDAAVKIEGSRAHKSGASLYYELEGVGHMGMYEDPNNSLAIVREFLTSL</sequence>
<keyword evidence="2" id="KW-0378">Hydrolase</keyword>
<evidence type="ECO:0000313" key="2">
    <source>
        <dbReference type="EMBL" id="MFC3975906.1"/>
    </source>
</evidence>
<dbReference type="PANTHER" id="PTHR43798:SF33">
    <property type="entry name" value="HYDROLASE, PUTATIVE (AFU_ORTHOLOGUE AFUA_2G14860)-RELATED"/>
    <property type="match status" value="1"/>
</dbReference>
<comment type="caution">
    <text evidence="2">The sequence shown here is derived from an EMBL/GenBank/DDBJ whole genome shotgun (WGS) entry which is preliminary data.</text>
</comment>
<feature type="domain" description="AB hydrolase-1" evidence="1">
    <location>
        <begin position="13"/>
        <end position="239"/>
    </location>
</feature>
<accession>A0ABV8EJB2</accession>
<dbReference type="InterPro" id="IPR000073">
    <property type="entry name" value="AB_hydrolase_1"/>
</dbReference>
<dbReference type="PRINTS" id="PR00111">
    <property type="entry name" value="ABHYDROLASE"/>
</dbReference>